<feature type="transmembrane region" description="Helical" evidence="1">
    <location>
        <begin position="86"/>
        <end position="108"/>
    </location>
</feature>
<gene>
    <name evidence="2" type="ORF">ORJ04_00290</name>
</gene>
<dbReference type="PROSITE" id="PS51257">
    <property type="entry name" value="PROKAR_LIPOPROTEIN"/>
    <property type="match status" value="1"/>
</dbReference>
<keyword evidence="1" id="KW-0812">Transmembrane</keyword>
<accession>A0ABT9HU84</accession>
<keyword evidence="1" id="KW-1133">Transmembrane helix</keyword>
<proteinExistence type="predicted"/>
<evidence type="ECO:0000313" key="3">
    <source>
        <dbReference type="Proteomes" id="UP001231109"/>
    </source>
</evidence>
<evidence type="ECO:0000313" key="2">
    <source>
        <dbReference type="EMBL" id="MDP5134385.1"/>
    </source>
</evidence>
<protein>
    <submittedName>
        <fullName evidence="2">Uncharacterized protein</fullName>
    </submittedName>
</protein>
<keyword evidence="1" id="KW-0472">Membrane</keyword>
<dbReference type="Proteomes" id="UP001231109">
    <property type="component" value="Unassembled WGS sequence"/>
</dbReference>
<keyword evidence="3" id="KW-1185">Reference proteome</keyword>
<reference evidence="2 3" key="1">
    <citation type="submission" date="2022-11" db="EMBL/GenBank/DDBJ databases">
        <title>Viruses from the air-sea interface of a natural surface slick.</title>
        <authorList>
            <person name="Rahlff J."/>
            <person name="Holmfeldt K."/>
        </authorList>
    </citation>
    <scope>NUCLEOTIDE SEQUENCE [LARGE SCALE GENOMIC DNA]</scope>
    <source>
        <strain evidence="2 3">SMS4</strain>
    </source>
</reference>
<feature type="transmembrane region" description="Helical" evidence="1">
    <location>
        <begin position="120"/>
        <end position="140"/>
    </location>
</feature>
<comment type="caution">
    <text evidence="2">The sequence shown here is derived from an EMBL/GenBank/DDBJ whole genome shotgun (WGS) entry which is preliminary data.</text>
</comment>
<dbReference type="EMBL" id="JAPJDZ010000001">
    <property type="protein sequence ID" value="MDP5134385.1"/>
    <property type="molecule type" value="Genomic_DNA"/>
</dbReference>
<evidence type="ECO:0000256" key="1">
    <source>
        <dbReference type="SAM" id="Phobius"/>
    </source>
</evidence>
<sequence>MIVVRWHRLKYLLPAVLLVTVLASITQSCFNLAAIAALSGNIPIADIVATMWFDLTHFSLTYAPIVLINLLLSSILLHILPLSRGYFLACLLGAALLYAMVLIINTLVPMPTLIAATRSAAGLLSMMLCSSAGMALYLWLFKRRPANG</sequence>
<feature type="transmembrane region" description="Helical" evidence="1">
    <location>
        <begin position="60"/>
        <end position="80"/>
    </location>
</feature>
<name>A0ABT9HU84_9GAMM</name>
<dbReference type="RefSeq" id="WP_305972987.1">
    <property type="nucleotide sequence ID" value="NZ_JAPJDZ010000001.1"/>
</dbReference>
<organism evidence="2 3">
    <name type="scientific">Rheinheimera baltica</name>
    <dbReference type="NCBI Taxonomy" id="67576"/>
    <lineage>
        <taxon>Bacteria</taxon>
        <taxon>Pseudomonadati</taxon>
        <taxon>Pseudomonadota</taxon>
        <taxon>Gammaproteobacteria</taxon>
        <taxon>Chromatiales</taxon>
        <taxon>Chromatiaceae</taxon>
        <taxon>Rheinheimera</taxon>
    </lineage>
</organism>